<dbReference type="PANTHER" id="PTHR33050:SF8">
    <property type="entry name" value="REVERSE TRANSCRIPTASE DOMAIN-CONTAINING PROTEIN"/>
    <property type="match status" value="1"/>
</dbReference>
<dbReference type="InterPro" id="IPR043502">
    <property type="entry name" value="DNA/RNA_pol_sf"/>
</dbReference>
<dbReference type="InterPro" id="IPR036691">
    <property type="entry name" value="Endo/exonu/phosph_ase_sf"/>
</dbReference>
<reference evidence="3" key="1">
    <citation type="submission" date="2023-10" db="EMBL/GenBank/DDBJ databases">
        <authorList>
            <person name="Chen Y."/>
            <person name="Shah S."/>
            <person name="Dougan E. K."/>
            <person name="Thang M."/>
            <person name="Chan C."/>
        </authorList>
    </citation>
    <scope>NUCLEOTIDE SEQUENCE [LARGE SCALE GENOMIC DNA]</scope>
</reference>
<evidence type="ECO:0000256" key="1">
    <source>
        <dbReference type="SAM" id="Coils"/>
    </source>
</evidence>
<evidence type="ECO:0000256" key="2">
    <source>
        <dbReference type="SAM" id="MobiDB-lite"/>
    </source>
</evidence>
<proteinExistence type="predicted"/>
<dbReference type="InterPro" id="IPR052055">
    <property type="entry name" value="Hepadnavirus_pol/RT"/>
</dbReference>
<dbReference type="Gene3D" id="3.60.10.10">
    <property type="entry name" value="Endonuclease/exonuclease/phosphatase"/>
    <property type="match status" value="1"/>
</dbReference>
<feature type="compositionally biased region" description="Pro residues" evidence="2">
    <location>
        <begin position="963"/>
        <end position="975"/>
    </location>
</feature>
<name>A0ABN9R0H0_9DINO</name>
<evidence type="ECO:0000313" key="4">
    <source>
        <dbReference type="Proteomes" id="UP001189429"/>
    </source>
</evidence>
<feature type="region of interest" description="Disordered" evidence="2">
    <location>
        <begin position="955"/>
        <end position="985"/>
    </location>
</feature>
<dbReference type="PANTHER" id="PTHR33050">
    <property type="entry name" value="REVERSE TRANSCRIPTASE DOMAIN-CONTAINING PROTEIN"/>
    <property type="match status" value="1"/>
</dbReference>
<keyword evidence="1" id="KW-0175">Coiled coil</keyword>
<keyword evidence="4" id="KW-1185">Reference proteome</keyword>
<dbReference type="SUPFAM" id="SSF56219">
    <property type="entry name" value="DNase I-like"/>
    <property type="match status" value="1"/>
</dbReference>
<protein>
    <submittedName>
        <fullName evidence="3">Uncharacterized protein</fullName>
    </submittedName>
</protein>
<feature type="compositionally biased region" description="Low complexity" evidence="2">
    <location>
        <begin position="224"/>
        <end position="258"/>
    </location>
</feature>
<accession>A0ABN9R0H0</accession>
<dbReference type="Proteomes" id="UP001189429">
    <property type="component" value="Unassembled WGS sequence"/>
</dbReference>
<dbReference type="EMBL" id="CAUYUJ010004573">
    <property type="protein sequence ID" value="CAK0810155.1"/>
    <property type="molecule type" value="Genomic_DNA"/>
</dbReference>
<feature type="region of interest" description="Disordered" evidence="2">
    <location>
        <begin position="224"/>
        <end position="267"/>
    </location>
</feature>
<sequence length="2997" mass="331164">MVPWSRAENAQPWRCKTCQRKDGTPWRNWATSKACGKCGIHKGACFKDTGIADLEAKLASRGMGADLEPMAMDLDPGDTVGPPLARSAEARRDRLQVLERQIAHCDVPGQRCEAVYQELRGKLVKERDELRRTLAESKPIDVRQKDLATKMSKQRLRIAACDQEVESLQAKLAAITADLDAAKRRAAEARETMQRLEVENMALAAQDALSRHVASLREAQAAPAHAAVPGTPVGPAGAPVAPGNHAPGAEAAPAAEPGAEGGAGSGGAAPGTPSSFCFLGAAPNAAGVRAFVESMGFAVPEEESERRRRTCELFLSLACLVVMMACTTLDIEVDPFDEVDDAADFLAQQPFSAEVPPAHRDLAVMPPAAGHDGRADQLAPLSWVLTFLVEAEGLAAVISSTSHSVALSLRTAAGAAGAAAGASGASEAAAGATGAASGAAGRAFVGSLVSANTSSFGPMFDFVVEVTHEVRVLAVQEHRVPQARLGEMQNRLADLGWHWAWKAGLDTDAQSTSSGAAVLAPSFVSLTTAPGLADGTLVPGRAAAARVHWGIPQGLVCISLYCVDSVGYAGPNLEVLWKVFEYCCQLNAQGEDFVIMGDWNMASDVEGLRDALLSVRAIPFVPEDATCVQGEGSIIDFMAVSSNLVPRLDRQVTVQLDSDLCPHRPVHLRMRATTRLSWLAACVLGTALVQEDAFEDLLDYASGGFGGVLSGSPLLLGDGEPEPESPFDEPSLDAEDVDPCEDEPEGQPMPFQRWNRIYYRPRADSNQGLTMLLVSKFSSTLGEKRWVCIDPTGRLQVLDLGQPAKVKSTKFAGVNHRSHRRHAVSWLLKLGSNLAGYAWARRSLGTAAGSTFVLWRAVVYLNVVEWVKWGYSSLKETVDTVEYFREEIETVFEMHESGALEPLYFSVGVMLVSGFIMSCCRDEGTQVSDAEESDSVGGEVLRQLGLVAERLSALEERQASRPTEPPRPTPAPSAPQAPAKPGIGADSYDHMMGALLQRLDRHKEMVEQDSMAVTAGGSEQRVVSSTSNPEIDSLVKGLDDSFKDMREVAKEKLQAYSSDVAWTIQGGIKTRVAPSMVARLYRSGASAVASIREMIRTKQLDGNHMAEEALLISMMLDRSMVEAPADWINYKTTELAMRRLHGIERAFENVKQRSDWKPPNGSKAGWKSRVNYALLEELDTTKSDQDGLLIDGVEKELRERLAHRALLAKSLDKLQDKKHSTSKERAIRVRTNAALRSLAALTTNSYHDLRDSSFGSSKEWDTSHELPRRISERVLQCHRDAHDQKMYDSDAESAFERLALHAKPGTYAGFSVSDKDDDDVPQRGKVMPFVSGEASLPPAGTQPCDIRMISPKARYYFDRFHERMCLPPSQVDEADIEKTRAYMDPSLRSRSARLQFALRLWESGMLGFTDICRAEVSVFFVMKKVNEAGQFILRPVWDLRQVNKRFQKPPHLSLGSPMAMAELDLSDEITDGRVLQSTWGDVPDYFHRCKSCSELWPYMVFGGVTIPQLLKELKRQGKVVPSVPKGARYLCLVVMLMGFSWSPAICHGALEDLLCDLPGFPRGAQLVHGRVPPSFSETAFIYWVFMDDFASMTLQQDEMSEVVEAVREHAGKKLKEVGLDMHKDGVGAAMPLSLGVTITQRPHRLMAAQEKVKNVIGATKALLDRGRATPTELSRIIGSWVWLAMCCRAAFCMLDACYKFVTKYGDDDQVHILWESVTNELYMLYHLAPLMYTHLESKWSSSVFATDASEEGLGVVETEASREEVRAEVNRQWRADHLRDMARDEEEEELLSGENLERARRGIPPVVSDGEVPPMKFMADIFSGYGGFGQAIREELQCQTLFVDNAREVRHDLLDSSFVELVCRAVLRPLFFMVHLVQRVREGNALAQAAISICYACLASGTGFSLENPRTSMIWDLPDMAKLLTMDGVRVVEMVYCAFGARWKKPTRIVTNVQALEELECKCSQDHDHQELRGRDSQGRLWTRLAAVYPPRLCRAYASCVAKAVSNNELKLHDWRMRELRGAAPKPVAVMSHWAKVSRWHLAWKGVWAYHDHINVQEMRTVASVSRHLCRSSKNWFSRVLVLCDSMVTVGAVRKMRSSSRPLMTQLKKIGAITLATGIRLTLRWIPTDMNPADGPSRGEEIGSAEITKTKSEQKKSVMDSDFEFERLFGDMLEIRGMHDDYDLAWHLYTEPTDQDESFQADGDHTFDSEDGQVADDVGMFAGALEAAVTVKKTAKKKGKQRAHVPQNKKGPLAFENAAREPPVSRTSLGSGTLEVPLRLLVHAVQDNTNVCYIKEVEPFLVKVRLKRLPFSTAAERDITLAAELDHMCFVERASVSRGVRLYHGLVHVFPEWKSELPISLRALHSWEKFQESWEGGPASAEAIYFIASQAIKSGADAGQAMEPVDPVVTESDGLVQLWDAALHGVDAELCARCDKEQLGGLKLAAAMCDLMPCQRFGVLRELEGAHRYLVKVSRQRAVLAAIAPIVAKYLQMGLMLRRPGDVAPTQPLLQLEGDVQPYAVADAALQEWGDVWSHHGAAWLPRPADFDRWELLPPITFQDMRAATWSYSDTTARGPTRLAPKSLYFRLGTWPDGRAETELVQLSKAGGGKRLIALLQTLTRVRGKLRRPLGKRWEETHAALWVWGNRSRFTSRDSAFDLNLEQEVATLLDEQSGTWVSDMAKCFELVDSSQLLLEARECHFPLRLVWMMIELYRQPRRVRVGPSLSLAMLVFHGVSAGCTHAPTALLVLTHRAMARLSKMCPNVRPRQLMDDITLHYVGPREAEASQLEVAAVELTRCVQGLGARVKQAKSGLIFNRARFAHRFRARVLQIGLRPRRAMRNLGHEHHGPRVFRRQEAAQLWRTGLAPSVTHGAGVSGMADHRLCLLRHTAATLNGWKPGSGCTAYLLTHPSPQYDPIYDVSVPLILLYAGWLWDGRTSGARLQRAWDVAHAKLESTTFGTARESLTSTWLSLRRLGWEMLSSAHVRSDAGERTYVTI</sequence>
<dbReference type="SUPFAM" id="SSF56672">
    <property type="entry name" value="DNA/RNA polymerases"/>
    <property type="match status" value="1"/>
</dbReference>
<evidence type="ECO:0000313" key="3">
    <source>
        <dbReference type="EMBL" id="CAK0810155.1"/>
    </source>
</evidence>
<feature type="compositionally biased region" description="Acidic residues" evidence="2">
    <location>
        <begin position="719"/>
        <end position="745"/>
    </location>
</feature>
<feature type="coiled-coil region" evidence="1">
    <location>
        <begin position="116"/>
        <end position="206"/>
    </location>
</feature>
<feature type="region of interest" description="Disordered" evidence="2">
    <location>
        <begin position="713"/>
        <end position="746"/>
    </location>
</feature>
<organism evidence="3 4">
    <name type="scientific">Prorocentrum cordatum</name>
    <dbReference type="NCBI Taxonomy" id="2364126"/>
    <lineage>
        <taxon>Eukaryota</taxon>
        <taxon>Sar</taxon>
        <taxon>Alveolata</taxon>
        <taxon>Dinophyceae</taxon>
        <taxon>Prorocentrales</taxon>
        <taxon>Prorocentraceae</taxon>
        <taxon>Prorocentrum</taxon>
    </lineage>
</organism>
<gene>
    <name evidence="3" type="ORF">PCOR1329_LOCUS15197</name>
</gene>
<comment type="caution">
    <text evidence="3">The sequence shown here is derived from an EMBL/GenBank/DDBJ whole genome shotgun (WGS) entry which is preliminary data.</text>
</comment>